<name>E1TDF6_BURSG</name>
<dbReference type="SUPFAM" id="SSF55811">
    <property type="entry name" value="Nudix"/>
    <property type="match status" value="1"/>
</dbReference>
<gene>
    <name evidence="2" type="ordered locus">BC1003_4048</name>
</gene>
<accession>E1TDF6</accession>
<dbReference type="Gene3D" id="3.90.79.10">
    <property type="entry name" value="Nucleoside Triphosphate Pyrophosphohydrolase"/>
    <property type="match status" value="1"/>
</dbReference>
<dbReference type="PANTHER" id="PTHR43736:SF1">
    <property type="entry name" value="DIHYDRONEOPTERIN TRIPHOSPHATE DIPHOSPHATASE"/>
    <property type="match status" value="1"/>
</dbReference>
<dbReference type="PANTHER" id="PTHR43736">
    <property type="entry name" value="ADP-RIBOSE PYROPHOSPHATASE"/>
    <property type="match status" value="1"/>
</dbReference>
<dbReference type="STRING" id="640512.BC1003_4048"/>
<keyword evidence="2" id="KW-0378">Hydrolase</keyword>
<dbReference type="CDD" id="cd04667">
    <property type="entry name" value="NUDIX_Hydrolase"/>
    <property type="match status" value="1"/>
</dbReference>
<dbReference type="HOGENOM" id="CLU_1445148_0_0_4"/>
<protein>
    <submittedName>
        <fullName evidence="2">NUDIX hydrolase</fullName>
    </submittedName>
</protein>
<dbReference type="GO" id="GO:0016787">
    <property type="term" value="F:hydrolase activity"/>
    <property type="evidence" value="ECO:0007669"/>
    <property type="project" value="UniProtKB-KW"/>
</dbReference>
<organism evidence="2">
    <name type="scientific">Burkholderia sp. (strain CCGE1003)</name>
    <dbReference type="NCBI Taxonomy" id="640512"/>
    <lineage>
        <taxon>Bacteria</taxon>
        <taxon>Pseudomonadati</taxon>
        <taxon>Pseudomonadota</taxon>
        <taxon>Betaproteobacteria</taxon>
        <taxon>Burkholderiales</taxon>
        <taxon>Burkholderiaceae</taxon>
        <taxon>Burkholderia</taxon>
    </lineage>
</organism>
<dbReference type="InterPro" id="IPR015797">
    <property type="entry name" value="NUDIX_hydrolase-like_dom_sf"/>
</dbReference>
<dbReference type="Pfam" id="PF00293">
    <property type="entry name" value="NUDIX"/>
    <property type="match status" value="1"/>
</dbReference>
<reference evidence="2" key="1">
    <citation type="submission" date="2010-09" db="EMBL/GenBank/DDBJ databases">
        <title>Complete sequence of chromosome2 of Burkholderia sp. CCGE1003.</title>
        <authorList>
            <consortium name="US DOE Joint Genome Institute"/>
            <person name="Lucas S."/>
            <person name="Copeland A."/>
            <person name="Lapidus A."/>
            <person name="Cheng J.-F."/>
            <person name="Bruce D."/>
            <person name="Goodwin L."/>
            <person name="Pitluck S."/>
            <person name="Daligault H."/>
            <person name="Davenport K."/>
            <person name="Detter J.C."/>
            <person name="Han C."/>
            <person name="Tapia R."/>
            <person name="Land M."/>
            <person name="Hauser L."/>
            <person name="Jeffries C."/>
            <person name="Kyrpides N."/>
            <person name="Ivanova N."/>
            <person name="Ovchinnikova G."/>
            <person name="Martinez-Romero E."/>
            <person name="Rogel M.A."/>
            <person name="Auchtung J."/>
            <person name="Tiedje J.M."/>
            <person name="Woyke T."/>
        </authorList>
    </citation>
    <scope>NUCLEOTIDE SEQUENCE</scope>
    <source>
        <strain evidence="2">CCGE1003</strain>
    </source>
</reference>
<feature type="domain" description="Nudix hydrolase" evidence="1">
    <location>
        <begin position="39"/>
        <end position="166"/>
    </location>
</feature>
<proteinExistence type="predicted"/>
<dbReference type="InterPro" id="IPR000086">
    <property type="entry name" value="NUDIX_hydrolase_dom"/>
</dbReference>
<dbReference type="EMBL" id="CP002218">
    <property type="protein sequence ID" value="ADN59984.1"/>
    <property type="molecule type" value="Genomic_DNA"/>
</dbReference>
<dbReference type="PROSITE" id="PS51462">
    <property type="entry name" value="NUDIX"/>
    <property type="match status" value="1"/>
</dbReference>
<evidence type="ECO:0000313" key="2">
    <source>
        <dbReference type="EMBL" id="ADN59984.1"/>
    </source>
</evidence>
<dbReference type="AlphaFoldDB" id="E1TDF6"/>
<dbReference type="eggNOG" id="COG1051">
    <property type="taxonomic scope" value="Bacteria"/>
</dbReference>
<dbReference type="KEGG" id="bgf:BC1003_4048"/>
<sequence length="187" mass="21025">MIQIELQKIARCARLASAALRVAFVVPGRAAGRHIACFVRSPLFAGYVIKHRATVLCVRANRILLVARSNGRWALPGGRCKAGEPISAAAVRELVEETQLNDLALHYIFEFWGVRTRHYVFAARIPDDMEPVPSHEIRRCRWVRAKDIQSAWVSVSTRGIVQVLFEKNSPVGPARQASPLRPFFERT</sequence>
<evidence type="ECO:0000259" key="1">
    <source>
        <dbReference type="PROSITE" id="PS51462"/>
    </source>
</evidence>